<feature type="non-terminal residue" evidence="2">
    <location>
        <position position="117"/>
    </location>
</feature>
<sequence>MSVDISQFSLNGDCGTFFDGESVICTIDKREYTVAFSFMAQISKSDFGIFYCVIVPVDPAVPPVNSGHSGALSRSPLYILPSVYVMAKPVASGNGGGGGVGGGGGSGENGDDPRPIG</sequence>
<dbReference type="RefSeq" id="WP_004322476.1">
    <property type="nucleotide sequence ID" value="NZ_AOTD01000076.1"/>
</dbReference>
<organism evidence="2 3">
    <name type="scientific">Campylobacter showae CC57C</name>
    <dbReference type="NCBI Taxonomy" id="1073353"/>
    <lineage>
        <taxon>Bacteria</taxon>
        <taxon>Pseudomonadati</taxon>
        <taxon>Campylobacterota</taxon>
        <taxon>Epsilonproteobacteria</taxon>
        <taxon>Campylobacterales</taxon>
        <taxon>Campylobacteraceae</taxon>
        <taxon>Campylobacter</taxon>
    </lineage>
</organism>
<reference evidence="2 3" key="1">
    <citation type="submission" date="2013-02" db="EMBL/GenBank/DDBJ databases">
        <title>Co-occurrence of anaerobic bacteria in colorectal carcinomas.</title>
        <authorList>
            <person name="Holt R.A."/>
            <person name="Warren R.L."/>
            <person name="Allen-Vercoe E."/>
            <person name="Pleasance S."/>
            <person name="Freeman D.J."/>
            <person name="Watson P."/>
            <person name="Moore R."/>
            <person name="Cochrane K."/>
        </authorList>
    </citation>
    <scope>NUCLEOTIDE SEQUENCE [LARGE SCALE GENOMIC DNA]</scope>
    <source>
        <strain evidence="2 3">CC57C</strain>
    </source>
</reference>
<feature type="compositionally biased region" description="Gly residues" evidence="1">
    <location>
        <begin position="95"/>
        <end position="108"/>
    </location>
</feature>
<proteinExistence type="predicted"/>
<evidence type="ECO:0000256" key="1">
    <source>
        <dbReference type="SAM" id="MobiDB-lite"/>
    </source>
</evidence>
<dbReference type="Proteomes" id="UP000011782">
    <property type="component" value="Unassembled WGS sequence"/>
</dbReference>
<comment type="caution">
    <text evidence="2">The sequence shown here is derived from an EMBL/GenBank/DDBJ whole genome shotgun (WGS) entry which is preliminary data.</text>
</comment>
<dbReference type="AlphaFoldDB" id="M3H061"/>
<name>M3H061_9BACT</name>
<gene>
    <name evidence="2" type="ORF">H740_03247</name>
</gene>
<accession>M3H061</accession>
<evidence type="ECO:0000313" key="3">
    <source>
        <dbReference type="Proteomes" id="UP000011782"/>
    </source>
</evidence>
<evidence type="ECO:0000313" key="2">
    <source>
        <dbReference type="EMBL" id="EMG31070.1"/>
    </source>
</evidence>
<protein>
    <submittedName>
        <fullName evidence="2">Uncharacterized protein</fullName>
    </submittedName>
</protein>
<dbReference type="STRING" id="1073353.H740_03247"/>
<feature type="region of interest" description="Disordered" evidence="1">
    <location>
        <begin position="95"/>
        <end position="117"/>
    </location>
</feature>
<dbReference type="EMBL" id="AOTD01000076">
    <property type="protein sequence ID" value="EMG31070.1"/>
    <property type="molecule type" value="Genomic_DNA"/>
</dbReference>